<sequence length="163" mass="18015">MDINDPLFSLVPYNLMGIDNLSGKPKIAEEVLDNMRIYIKSADGPEKMAREERVKKSLKELEDDSLGQKTFLRLEAPPIVSNFLDKGKGVVFDFNAKDDRIQPSEKLMASAFKAGTRVLNSGKVLSQMESKEVTAESVQSVFIQEGSTGIALVSMKLVLPRPP</sequence>
<reference evidence="1 2" key="1">
    <citation type="journal article" date="2020" name="BMC Genomics">
        <title>Intraspecific diversification of the crop wild relative Brassica cretica Lam. using demographic model selection.</title>
        <authorList>
            <person name="Kioukis A."/>
            <person name="Michalopoulou V.A."/>
            <person name="Briers L."/>
            <person name="Pirintsos S."/>
            <person name="Studholme D.J."/>
            <person name="Pavlidis P."/>
            <person name="Sarris P.F."/>
        </authorList>
    </citation>
    <scope>NUCLEOTIDE SEQUENCE [LARGE SCALE GENOMIC DNA]</scope>
    <source>
        <strain evidence="2">cv. PFS-1207/04</strain>
    </source>
</reference>
<name>A0ABQ7D6V5_BRACR</name>
<protein>
    <submittedName>
        <fullName evidence="1">Uncharacterized protein</fullName>
    </submittedName>
</protein>
<keyword evidence="2" id="KW-1185">Reference proteome</keyword>
<dbReference type="EMBL" id="QGKV02000759">
    <property type="protein sequence ID" value="KAF3566745.1"/>
    <property type="molecule type" value="Genomic_DNA"/>
</dbReference>
<dbReference type="Proteomes" id="UP000266723">
    <property type="component" value="Unassembled WGS sequence"/>
</dbReference>
<evidence type="ECO:0000313" key="2">
    <source>
        <dbReference type="Proteomes" id="UP000266723"/>
    </source>
</evidence>
<gene>
    <name evidence="1" type="ORF">DY000_02018821</name>
</gene>
<organism evidence="1 2">
    <name type="scientific">Brassica cretica</name>
    <name type="common">Mustard</name>
    <dbReference type="NCBI Taxonomy" id="69181"/>
    <lineage>
        <taxon>Eukaryota</taxon>
        <taxon>Viridiplantae</taxon>
        <taxon>Streptophyta</taxon>
        <taxon>Embryophyta</taxon>
        <taxon>Tracheophyta</taxon>
        <taxon>Spermatophyta</taxon>
        <taxon>Magnoliopsida</taxon>
        <taxon>eudicotyledons</taxon>
        <taxon>Gunneridae</taxon>
        <taxon>Pentapetalae</taxon>
        <taxon>rosids</taxon>
        <taxon>malvids</taxon>
        <taxon>Brassicales</taxon>
        <taxon>Brassicaceae</taxon>
        <taxon>Brassiceae</taxon>
        <taxon>Brassica</taxon>
    </lineage>
</organism>
<comment type="caution">
    <text evidence="1">The sequence shown here is derived from an EMBL/GenBank/DDBJ whole genome shotgun (WGS) entry which is preliminary data.</text>
</comment>
<evidence type="ECO:0000313" key="1">
    <source>
        <dbReference type="EMBL" id="KAF3566745.1"/>
    </source>
</evidence>
<proteinExistence type="predicted"/>
<accession>A0ABQ7D6V5</accession>